<dbReference type="RefSeq" id="WP_418261488.1">
    <property type="nucleotide sequence ID" value="NZ_CP013970.1"/>
</dbReference>
<dbReference type="Proteomes" id="UP000264980">
    <property type="component" value="Chromosome"/>
</dbReference>
<dbReference type="EMBL" id="CP013970">
    <property type="protein sequence ID" value="AXF78866.1"/>
    <property type="molecule type" value="Genomic_DNA"/>
</dbReference>
<evidence type="ECO:0000256" key="1">
    <source>
        <dbReference type="SAM" id="MobiDB-lite"/>
    </source>
</evidence>
<organism evidence="2 3">
    <name type="scientific">Erwinia tracheiphila</name>
    <dbReference type="NCBI Taxonomy" id="65700"/>
    <lineage>
        <taxon>Bacteria</taxon>
        <taxon>Pseudomonadati</taxon>
        <taxon>Pseudomonadota</taxon>
        <taxon>Gammaproteobacteria</taxon>
        <taxon>Enterobacterales</taxon>
        <taxon>Erwiniaceae</taxon>
        <taxon>Erwinia</taxon>
    </lineage>
</organism>
<dbReference type="PROSITE" id="PS51257">
    <property type="entry name" value="PROKAR_LIPOPROTEIN"/>
    <property type="match status" value="1"/>
</dbReference>
<sequence length="96" mass="10221">MKTALSGWFLTLLLSGCSGSKPAPVPVVVIPPAIDAELLTETPVPPRPLPFSYGASVKWNASLLTALGQCNRDKADARQQDLTRTEVYGRRPDSGG</sequence>
<name>A0A345CZJ9_9GAMM</name>
<proteinExistence type="predicted"/>
<evidence type="ECO:0000313" key="2">
    <source>
        <dbReference type="EMBL" id="AXF78866.1"/>
    </source>
</evidence>
<accession>A0A345CZJ9</accession>
<dbReference type="InterPro" id="IPR058979">
    <property type="entry name" value="LysC-like"/>
</dbReference>
<dbReference type="Pfam" id="PF23793">
    <property type="entry name" value="LysC"/>
    <property type="match status" value="1"/>
</dbReference>
<evidence type="ECO:0000313" key="3">
    <source>
        <dbReference type="Proteomes" id="UP000264980"/>
    </source>
</evidence>
<gene>
    <name evidence="2" type="ORF">AV903_19615</name>
</gene>
<protein>
    <submittedName>
        <fullName evidence="2">Peptidase</fullName>
    </submittedName>
</protein>
<dbReference type="AlphaFoldDB" id="A0A345CZJ9"/>
<feature type="region of interest" description="Disordered" evidence="1">
    <location>
        <begin position="74"/>
        <end position="96"/>
    </location>
</feature>
<reference evidence="2 3" key="1">
    <citation type="submission" date="2016-01" db="EMBL/GenBank/DDBJ databases">
        <authorList>
            <person name="Oliw E.H."/>
        </authorList>
    </citation>
    <scope>NUCLEOTIDE SEQUENCE [LARGE SCALE GENOMIC DNA]</scope>
    <source>
        <strain evidence="2 3">MDcuke</strain>
    </source>
</reference>